<sequence length="125" mass="13773">MPTDGLTLAFYKAYEDILIPQMATLFEEMTTDGSRSLREPRHPRVCAAPLIARLCAGSGARIVVPRGHRFSLPLKQSRRSVYSAPGGRISSRSCPERLVSRAEFGVYFAPGGLFNKRSCRSGLEV</sequence>
<dbReference type="Proteomes" id="UP001066276">
    <property type="component" value="Chromosome 9"/>
</dbReference>
<accession>A0AAV7MYN1</accession>
<gene>
    <name evidence="1" type="ORF">NDU88_006241</name>
</gene>
<evidence type="ECO:0000313" key="1">
    <source>
        <dbReference type="EMBL" id="KAJ1108871.1"/>
    </source>
</evidence>
<comment type="caution">
    <text evidence="1">The sequence shown here is derived from an EMBL/GenBank/DDBJ whole genome shotgun (WGS) entry which is preliminary data.</text>
</comment>
<keyword evidence="2" id="KW-1185">Reference proteome</keyword>
<organism evidence="1 2">
    <name type="scientific">Pleurodeles waltl</name>
    <name type="common">Iberian ribbed newt</name>
    <dbReference type="NCBI Taxonomy" id="8319"/>
    <lineage>
        <taxon>Eukaryota</taxon>
        <taxon>Metazoa</taxon>
        <taxon>Chordata</taxon>
        <taxon>Craniata</taxon>
        <taxon>Vertebrata</taxon>
        <taxon>Euteleostomi</taxon>
        <taxon>Amphibia</taxon>
        <taxon>Batrachia</taxon>
        <taxon>Caudata</taxon>
        <taxon>Salamandroidea</taxon>
        <taxon>Salamandridae</taxon>
        <taxon>Pleurodelinae</taxon>
        <taxon>Pleurodeles</taxon>
    </lineage>
</organism>
<protein>
    <submittedName>
        <fullName evidence="1">Uncharacterized protein</fullName>
    </submittedName>
</protein>
<dbReference type="EMBL" id="JANPWB010000013">
    <property type="protein sequence ID" value="KAJ1108871.1"/>
    <property type="molecule type" value="Genomic_DNA"/>
</dbReference>
<proteinExistence type="predicted"/>
<dbReference type="AlphaFoldDB" id="A0AAV7MYN1"/>
<evidence type="ECO:0000313" key="2">
    <source>
        <dbReference type="Proteomes" id="UP001066276"/>
    </source>
</evidence>
<reference evidence="1" key="1">
    <citation type="journal article" date="2022" name="bioRxiv">
        <title>Sequencing and chromosome-scale assembly of the giantPleurodeles waltlgenome.</title>
        <authorList>
            <person name="Brown T."/>
            <person name="Elewa A."/>
            <person name="Iarovenko S."/>
            <person name="Subramanian E."/>
            <person name="Araus A.J."/>
            <person name="Petzold A."/>
            <person name="Susuki M."/>
            <person name="Suzuki K.-i.T."/>
            <person name="Hayashi T."/>
            <person name="Toyoda A."/>
            <person name="Oliveira C."/>
            <person name="Osipova E."/>
            <person name="Leigh N.D."/>
            <person name="Simon A."/>
            <person name="Yun M.H."/>
        </authorList>
    </citation>
    <scope>NUCLEOTIDE SEQUENCE</scope>
    <source>
        <strain evidence="1">20211129_DDA</strain>
        <tissue evidence="1">Liver</tissue>
    </source>
</reference>
<name>A0AAV7MYN1_PLEWA</name>